<evidence type="ECO:0000256" key="18">
    <source>
        <dbReference type="HAMAP-Rule" id="MF_01966"/>
    </source>
</evidence>
<evidence type="ECO:0000259" key="20">
    <source>
        <dbReference type="PROSITE" id="PS51383"/>
    </source>
</evidence>
<evidence type="ECO:0000256" key="6">
    <source>
        <dbReference type="ARBA" id="ARBA00022741"/>
    </source>
</evidence>
<keyword evidence="8 17" id="KW-0521">NADP</keyword>
<proteinExistence type="inferred from homology"/>
<feature type="binding site" evidence="18">
    <location>
        <begin position="134"/>
        <end position="140"/>
    </location>
    <ligand>
        <name>(6S)-NADPHX</name>
        <dbReference type="ChEBI" id="CHEBI:64076"/>
    </ligand>
</feature>
<evidence type="ECO:0000256" key="10">
    <source>
        <dbReference type="ARBA" id="ARBA00023027"/>
    </source>
</evidence>
<comment type="catalytic activity">
    <reaction evidence="16 17 19">
        <text>(6S)-NADPHX + ADP = AMP + phosphate + NADPH + H(+)</text>
        <dbReference type="Rhea" id="RHEA:32235"/>
        <dbReference type="ChEBI" id="CHEBI:15378"/>
        <dbReference type="ChEBI" id="CHEBI:43474"/>
        <dbReference type="ChEBI" id="CHEBI:57783"/>
        <dbReference type="ChEBI" id="CHEBI:64076"/>
        <dbReference type="ChEBI" id="CHEBI:456215"/>
        <dbReference type="ChEBI" id="CHEBI:456216"/>
        <dbReference type="EC" id="4.2.1.136"/>
    </reaction>
</comment>
<sequence length="522" mass="53545">MPELLTGTQMQALERAAMARGEARGTALMETAGKQVVESIYSTFPDSSAKPDRSALILCGPGNNGGDGFVIARLLATRGWQVRVVLAGERAQLAGDAAGNCQLWGELGDILPPDPEAVERALPRPDLVVDALFGTGLKRPLSTALRALLSHALDIAHHSVSVDILSGICADSGRWLGSLPPLGPVDLTVTFHRPRTGHMLSDGGTATGRLVVAPIGLPQAAPVPPGAGPVVGLVTAPAGLGDKAAAGHKYSHGHALILSGGPGRSGAARLSARAALRVGAGLVTLAAPSAAHPEIAAQITALMLRRLDSPEELDRLLADPRYGALCLGPGMGPDARTRLLLRHALAHGRAQVLDADALGCWSDAPEDFFALTRGTETVLTPHGGEFARLFPDLAARLRAPATTGPAWSRLDAVAEAATRSGCCVLLKGADTVIAAPDGRRAVHAALRERRAPWLATAGSGDVLAGLICGLLARGLACYEAACAAAWLHVEAARAFGPGLIAEDLPETLPRVLAGLSAATPGA</sequence>
<keyword evidence="10 17" id="KW-0520">NAD</keyword>
<dbReference type="PROSITE" id="PS01050">
    <property type="entry name" value="YJEF_C_2"/>
    <property type="match status" value="1"/>
</dbReference>
<evidence type="ECO:0000256" key="7">
    <source>
        <dbReference type="ARBA" id="ARBA00022840"/>
    </source>
</evidence>
<dbReference type="CDD" id="cd01171">
    <property type="entry name" value="YXKO-related"/>
    <property type="match status" value="1"/>
</dbReference>
<dbReference type="PANTHER" id="PTHR12592:SF0">
    <property type="entry name" value="ATP-DEPENDENT (S)-NAD(P)H-HYDRATE DEHYDRATASE"/>
    <property type="match status" value="1"/>
</dbReference>
<evidence type="ECO:0000256" key="13">
    <source>
        <dbReference type="ARBA" id="ARBA00023268"/>
    </source>
</evidence>
<dbReference type="Gene3D" id="3.40.1190.20">
    <property type="match status" value="1"/>
</dbReference>
<feature type="binding site" evidence="18">
    <location>
        <position position="166"/>
    </location>
    <ligand>
        <name>K(+)</name>
        <dbReference type="ChEBI" id="CHEBI:29103"/>
    </ligand>
</feature>
<keyword evidence="12 17" id="KW-0456">Lyase</keyword>
<dbReference type="PROSITE" id="PS51385">
    <property type="entry name" value="YJEF_N"/>
    <property type="match status" value="1"/>
</dbReference>
<feature type="binding site" evidence="17">
    <location>
        <begin position="427"/>
        <end position="431"/>
    </location>
    <ligand>
        <name>AMP</name>
        <dbReference type="ChEBI" id="CHEBI:456215"/>
    </ligand>
</feature>
<feature type="binding site" evidence="18">
    <location>
        <begin position="63"/>
        <end position="67"/>
    </location>
    <ligand>
        <name>(6S)-NADPHX</name>
        <dbReference type="ChEBI" id="CHEBI:64076"/>
    </ligand>
</feature>
<evidence type="ECO:0000256" key="3">
    <source>
        <dbReference type="ARBA" id="ARBA00006001"/>
    </source>
</evidence>
<comment type="caution">
    <text evidence="22">The sequence shown here is derived from an EMBL/GenBank/DDBJ whole genome shotgun (WGS) entry which is preliminary data.</text>
</comment>
<feature type="binding site" evidence="18">
    <location>
        <position position="130"/>
    </location>
    <ligand>
        <name>K(+)</name>
        <dbReference type="ChEBI" id="CHEBI:29103"/>
    </ligand>
</feature>
<evidence type="ECO:0000256" key="2">
    <source>
        <dbReference type="ARBA" id="ARBA00000909"/>
    </source>
</evidence>
<dbReference type="PROSITE" id="PS51383">
    <property type="entry name" value="YJEF_C_3"/>
    <property type="match status" value="1"/>
</dbReference>
<dbReference type="Pfam" id="PF03853">
    <property type="entry name" value="YjeF_N"/>
    <property type="match status" value="1"/>
</dbReference>
<comment type="similarity">
    <text evidence="4 19">In the C-terminal section; belongs to the NnrD/CARKD family.</text>
</comment>
<dbReference type="EMBL" id="WUMU01000036">
    <property type="protein sequence ID" value="MXN20817.1"/>
    <property type="molecule type" value="Genomic_DNA"/>
</dbReference>
<keyword evidence="5 18" id="KW-0479">Metal-binding</keyword>
<dbReference type="SUPFAM" id="SSF53613">
    <property type="entry name" value="Ribokinase-like"/>
    <property type="match status" value="1"/>
</dbReference>
<comment type="function">
    <text evidence="14 19">Bifunctional enzyme that catalyzes the epimerization of the S- and R-forms of NAD(P)HX and the dehydration of the S-form of NAD(P)HX at the expense of ADP, which is converted to AMP. This allows the repair of both epimers of NAD(P)HX, a damaged form of NAD(P)H that is a result of enzymatic or heat-dependent hydration.</text>
</comment>
<evidence type="ECO:0000259" key="21">
    <source>
        <dbReference type="PROSITE" id="PS51385"/>
    </source>
</evidence>
<dbReference type="InterPro" id="IPR029056">
    <property type="entry name" value="Ribokinase-like"/>
</dbReference>
<dbReference type="InterPro" id="IPR004443">
    <property type="entry name" value="YjeF_N_dom"/>
</dbReference>
<feature type="binding site" evidence="17">
    <location>
        <position position="461"/>
    </location>
    <ligand>
        <name>(6S)-NADPHX</name>
        <dbReference type="ChEBI" id="CHEBI:64076"/>
    </ligand>
</feature>
<comment type="cofactor">
    <cofactor evidence="17">
        <name>Mg(2+)</name>
        <dbReference type="ChEBI" id="CHEBI:18420"/>
    </cofactor>
</comment>
<evidence type="ECO:0000256" key="16">
    <source>
        <dbReference type="ARBA" id="ARBA00049209"/>
    </source>
</evidence>
<dbReference type="Pfam" id="PF01256">
    <property type="entry name" value="Carb_kinase"/>
    <property type="match status" value="1"/>
</dbReference>
<evidence type="ECO:0000256" key="15">
    <source>
        <dbReference type="ARBA" id="ARBA00048238"/>
    </source>
</evidence>
<evidence type="ECO:0000256" key="19">
    <source>
        <dbReference type="PIRNR" id="PIRNR017184"/>
    </source>
</evidence>
<dbReference type="GO" id="GO:0046496">
    <property type="term" value="P:nicotinamide nucleotide metabolic process"/>
    <property type="evidence" value="ECO:0007669"/>
    <property type="project" value="UniProtKB-UniRule"/>
</dbReference>
<comment type="cofactor">
    <cofactor evidence="18 19">
        <name>K(+)</name>
        <dbReference type="ChEBI" id="CHEBI:29103"/>
    </cofactor>
    <text evidence="18 19">Binds 1 potassium ion per subunit.</text>
</comment>
<keyword evidence="23" id="KW-1185">Reference proteome</keyword>
<protein>
    <recommendedName>
        <fullName evidence="19">Bifunctional NAD(P)H-hydrate repair enzyme</fullName>
    </recommendedName>
    <alternativeName>
        <fullName evidence="19">Nicotinamide nucleotide repair protein</fullName>
    </alternativeName>
    <domain>
        <recommendedName>
            <fullName evidence="19">ADP-dependent (S)-NAD(P)H-hydrate dehydratase</fullName>
            <ecNumber evidence="19">4.2.1.136</ecNumber>
        </recommendedName>
        <alternativeName>
            <fullName evidence="19">ADP-dependent NAD(P)HX dehydratase</fullName>
        </alternativeName>
    </domain>
    <domain>
        <recommendedName>
            <fullName evidence="19">NAD(P)H-hydrate epimerase</fullName>
            <ecNumber evidence="19">5.1.99.6</ecNumber>
        </recommendedName>
    </domain>
</protein>
<dbReference type="RefSeq" id="WP_160896939.1">
    <property type="nucleotide sequence ID" value="NZ_WUMU01000036.1"/>
</dbReference>
<dbReference type="Proteomes" id="UP000477911">
    <property type="component" value="Unassembled WGS sequence"/>
</dbReference>
<evidence type="ECO:0000313" key="22">
    <source>
        <dbReference type="EMBL" id="MXN20817.1"/>
    </source>
</evidence>
<comment type="subunit">
    <text evidence="17">Homotetramer.</text>
</comment>
<dbReference type="PIRSF" id="PIRSF017184">
    <property type="entry name" value="Nnr"/>
    <property type="match status" value="1"/>
</dbReference>
<comment type="catalytic activity">
    <reaction evidence="15 17 19">
        <text>(6S)-NADHX + ADP = AMP + phosphate + NADH + H(+)</text>
        <dbReference type="Rhea" id="RHEA:32223"/>
        <dbReference type="ChEBI" id="CHEBI:15378"/>
        <dbReference type="ChEBI" id="CHEBI:43474"/>
        <dbReference type="ChEBI" id="CHEBI:57945"/>
        <dbReference type="ChEBI" id="CHEBI:64074"/>
        <dbReference type="ChEBI" id="CHEBI:456215"/>
        <dbReference type="ChEBI" id="CHEBI:456216"/>
        <dbReference type="EC" id="4.2.1.136"/>
    </reaction>
</comment>
<dbReference type="SUPFAM" id="SSF64153">
    <property type="entry name" value="YjeF N-terminal domain-like"/>
    <property type="match status" value="1"/>
</dbReference>
<comment type="function">
    <text evidence="18">Catalyzes the epimerization of the S- and R-forms of NAD(P)HX, a damaged form of NAD(P)H that is a result of enzymatic or heat-dependent hydration. This is a prerequisite for the S-specific NAD(P)H-hydrate dehydratase to allow the repair of both epimers of NAD(P)HX.</text>
</comment>
<keyword evidence="9 18" id="KW-0630">Potassium</keyword>
<feature type="binding site" evidence="17">
    <location>
        <position position="330"/>
    </location>
    <ligand>
        <name>(6S)-NADPHX</name>
        <dbReference type="ChEBI" id="CHEBI:64076"/>
    </ligand>
</feature>
<dbReference type="NCBIfam" id="TIGR00196">
    <property type="entry name" value="yjeF_cterm"/>
    <property type="match status" value="1"/>
</dbReference>
<dbReference type="HAMAP" id="MF_01965">
    <property type="entry name" value="NADHX_dehydratase"/>
    <property type="match status" value="1"/>
</dbReference>
<comment type="function">
    <text evidence="17">Catalyzes the dehydration of the S-form of NAD(P)HX at the expense of ADP, which is converted to AMP. Together with NAD(P)HX epimerase, which catalyzes the epimerization of the S- and R-forms, the enzyme allows the repair of both epimers of NAD(P)HX, a damaged form of NAD(P)H that is a result of enzymatic or heat-dependent hydration.</text>
</comment>
<evidence type="ECO:0000256" key="9">
    <source>
        <dbReference type="ARBA" id="ARBA00022958"/>
    </source>
</evidence>
<comment type="catalytic activity">
    <reaction evidence="2 18 19">
        <text>(6R)-NADPHX = (6S)-NADPHX</text>
        <dbReference type="Rhea" id="RHEA:32227"/>
        <dbReference type="ChEBI" id="CHEBI:64076"/>
        <dbReference type="ChEBI" id="CHEBI:64077"/>
        <dbReference type="EC" id="5.1.99.6"/>
    </reaction>
</comment>
<dbReference type="GO" id="GO:0052855">
    <property type="term" value="F:ADP-dependent NAD(P)H-hydrate dehydratase activity"/>
    <property type="evidence" value="ECO:0007669"/>
    <property type="project" value="UniProtKB-UniRule"/>
</dbReference>
<evidence type="ECO:0000256" key="14">
    <source>
        <dbReference type="ARBA" id="ARBA00025153"/>
    </source>
</evidence>
<feature type="domain" description="YjeF C-terminal" evidence="20">
    <location>
        <begin position="232"/>
        <end position="515"/>
    </location>
</feature>
<keyword evidence="7 17" id="KW-0067">ATP-binding</keyword>
<evidence type="ECO:0000256" key="8">
    <source>
        <dbReference type="ARBA" id="ARBA00022857"/>
    </source>
</evidence>
<dbReference type="InterPro" id="IPR030677">
    <property type="entry name" value="Nnr"/>
</dbReference>
<feature type="binding site" evidence="17">
    <location>
        <position position="460"/>
    </location>
    <ligand>
        <name>AMP</name>
        <dbReference type="ChEBI" id="CHEBI:456215"/>
    </ligand>
</feature>
<evidence type="ECO:0000256" key="5">
    <source>
        <dbReference type="ARBA" id="ARBA00022723"/>
    </source>
</evidence>
<dbReference type="PANTHER" id="PTHR12592">
    <property type="entry name" value="ATP-DEPENDENT (S)-NAD(P)H-HYDRATE DEHYDRATASE FAMILY MEMBER"/>
    <property type="match status" value="1"/>
</dbReference>
<accession>A0A6L7GB52</accession>
<dbReference type="InterPro" id="IPR017953">
    <property type="entry name" value="Carbohydrate_kinase_pred_CS"/>
</dbReference>
<dbReference type="InterPro" id="IPR000631">
    <property type="entry name" value="CARKD"/>
</dbReference>
<evidence type="ECO:0000313" key="23">
    <source>
        <dbReference type="Proteomes" id="UP000477911"/>
    </source>
</evidence>
<evidence type="ECO:0000256" key="1">
    <source>
        <dbReference type="ARBA" id="ARBA00000013"/>
    </source>
</evidence>
<dbReference type="HAMAP" id="MF_01966">
    <property type="entry name" value="NADHX_epimerase"/>
    <property type="match status" value="1"/>
</dbReference>
<feature type="binding site" evidence="17">
    <location>
        <position position="382"/>
    </location>
    <ligand>
        <name>(6S)-NADPHX</name>
        <dbReference type="ChEBI" id="CHEBI:64076"/>
    </ligand>
</feature>
<feature type="binding site" evidence="17">
    <location>
        <position position="267"/>
    </location>
    <ligand>
        <name>(6S)-NADPHX</name>
        <dbReference type="ChEBI" id="CHEBI:64076"/>
    </ligand>
</feature>
<keyword evidence="6 17" id="KW-0547">Nucleotide-binding</keyword>
<dbReference type="GO" id="GO:0046872">
    <property type="term" value="F:metal ion binding"/>
    <property type="evidence" value="ECO:0007669"/>
    <property type="project" value="UniProtKB-UniRule"/>
</dbReference>
<keyword evidence="13" id="KW-0511">Multifunctional enzyme</keyword>
<feature type="binding site" evidence="18">
    <location>
        <position position="64"/>
    </location>
    <ligand>
        <name>K(+)</name>
        <dbReference type="ChEBI" id="CHEBI:29103"/>
    </ligand>
</feature>
<organism evidence="22 23">
    <name type="scientific">Pseudooceanicola albus</name>
    <dbReference type="NCBI Taxonomy" id="2692189"/>
    <lineage>
        <taxon>Bacteria</taxon>
        <taxon>Pseudomonadati</taxon>
        <taxon>Pseudomonadota</taxon>
        <taxon>Alphaproteobacteria</taxon>
        <taxon>Rhodobacterales</taxon>
        <taxon>Paracoccaceae</taxon>
        <taxon>Pseudooceanicola</taxon>
    </lineage>
</organism>
<feature type="domain" description="YjeF N-terminal" evidence="21">
    <location>
        <begin position="10"/>
        <end position="223"/>
    </location>
</feature>
<feature type="binding site" evidence="18">
    <location>
        <position position="163"/>
    </location>
    <ligand>
        <name>(6S)-NADPHX</name>
        <dbReference type="ChEBI" id="CHEBI:64076"/>
    </ligand>
</feature>
<comment type="similarity">
    <text evidence="3 19">In the N-terminal section; belongs to the NnrE/AIBP family.</text>
</comment>
<comment type="similarity">
    <text evidence="18">Belongs to the NnrE/AIBP family.</text>
</comment>
<dbReference type="EC" id="4.2.1.136" evidence="19"/>
<evidence type="ECO:0000256" key="4">
    <source>
        <dbReference type="ARBA" id="ARBA00009524"/>
    </source>
</evidence>
<evidence type="ECO:0000256" key="11">
    <source>
        <dbReference type="ARBA" id="ARBA00023235"/>
    </source>
</evidence>
<dbReference type="EC" id="5.1.99.6" evidence="19"/>
<comment type="caution">
    <text evidence="18">Lacks conserved residue(s) required for the propagation of feature annotation.</text>
</comment>
<comment type="catalytic activity">
    <reaction evidence="1 18 19">
        <text>(6R)-NADHX = (6S)-NADHX</text>
        <dbReference type="Rhea" id="RHEA:32215"/>
        <dbReference type="ChEBI" id="CHEBI:64074"/>
        <dbReference type="ChEBI" id="CHEBI:64075"/>
        <dbReference type="EC" id="5.1.99.6"/>
    </reaction>
</comment>
<reference evidence="22 23" key="1">
    <citation type="submission" date="2019-12" db="EMBL/GenBank/DDBJ databases">
        <authorList>
            <person name="Li M."/>
        </authorList>
    </citation>
    <scope>NUCLEOTIDE SEQUENCE [LARGE SCALE GENOMIC DNA]</scope>
    <source>
        <strain evidence="22 23">GBMRC 2024</strain>
    </source>
</reference>
<dbReference type="GO" id="GO:0052856">
    <property type="term" value="F:NAD(P)HX epimerase activity"/>
    <property type="evidence" value="ECO:0007669"/>
    <property type="project" value="UniProtKB-UniRule"/>
</dbReference>
<dbReference type="NCBIfam" id="TIGR00197">
    <property type="entry name" value="yjeF_nterm"/>
    <property type="match status" value="1"/>
</dbReference>
<comment type="similarity">
    <text evidence="17">Belongs to the NnrD/CARKD family.</text>
</comment>
<dbReference type="AlphaFoldDB" id="A0A6L7GB52"/>
<dbReference type="Gene3D" id="3.40.50.10260">
    <property type="entry name" value="YjeF N-terminal domain"/>
    <property type="match status" value="1"/>
</dbReference>
<name>A0A6L7GB52_9RHOB</name>
<dbReference type="GO" id="GO:0110051">
    <property type="term" value="P:metabolite repair"/>
    <property type="evidence" value="ECO:0007669"/>
    <property type="project" value="TreeGrafter"/>
</dbReference>
<dbReference type="InterPro" id="IPR036652">
    <property type="entry name" value="YjeF_N_dom_sf"/>
</dbReference>
<dbReference type="GO" id="GO:0005524">
    <property type="term" value="F:ATP binding"/>
    <property type="evidence" value="ECO:0007669"/>
    <property type="project" value="UniProtKB-UniRule"/>
</dbReference>
<evidence type="ECO:0000256" key="17">
    <source>
        <dbReference type="HAMAP-Rule" id="MF_01965"/>
    </source>
</evidence>
<keyword evidence="11 18" id="KW-0413">Isomerase</keyword>
<gene>
    <name evidence="17" type="primary">nnrD</name>
    <name evidence="18" type="synonym">nnrE</name>
    <name evidence="22" type="ORF">GR170_23570</name>
</gene>
<evidence type="ECO:0000256" key="12">
    <source>
        <dbReference type="ARBA" id="ARBA00023239"/>
    </source>
</evidence>